<feature type="region of interest" description="Disordered" evidence="1">
    <location>
        <begin position="1"/>
        <end position="149"/>
    </location>
</feature>
<evidence type="ECO:0000256" key="1">
    <source>
        <dbReference type="SAM" id="MobiDB-lite"/>
    </source>
</evidence>
<sequence length="491" mass="51281">MGGLADFAATKMNDKQTHFPGPGSYQPRLDPGRHISIANRSAGVNGSDSGRSTTREIGPGKYDIKSTVGEGPRISFSPRLGDKSPSGSPRRPSSGRGKPLGSAANDIPRQYCMSQTPGSPRCSLHGRTAPNGTGGSSSIPGPGQYSLTSTLDKRGILGSAANDIPRQYCMSQTPGSPRCSLHGRTAPNGTGGSSSIPGPGQYSLTSTLDKRGITLSARFDIQLGDAAEVPGPGNYDVARFGDRIPLPKPPHIPHAAPRIDDRPGPGAYDAHGTIAERTSPRQRIPSDPLFGAKVHPPVGGSIAPGPGTYTNIVGTFSEGLNHGKGVTMGSRNNPSGELESIYPKPGPCEYTIPGNFGVDARKGFTLHSRREDPPPKLIVPGPGQYHPGGSVAETVLNSRQGTKFNGSKPFQKGAEYKAPRIDGIPGPGAYAPVSAITSPRVKGFAFNSRGDGRHDNPFVDWAAAPGPGTYNPKLIHTQEAAPGYTFHKGPF</sequence>
<dbReference type="OrthoDB" id="429991at2759"/>
<dbReference type="PANTHER" id="PTHR21580">
    <property type="entry name" value="SHIPPO-1-RELATED"/>
    <property type="match status" value="1"/>
</dbReference>
<dbReference type="OMA" id="DFHPRGC"/>
<dbReference type="AlphaFoldDB" id="A0A0S4JMR6"/>
<dbReference type="Proteomes" id="UP000051952">
    <property type="component" value="Unassembled WGS sequence"/>
</dbReference>
<proteinExistence type="predicted"/>
<dbReference type="VEuPathDB" id="TriTrypDB:BSAL_02655"/>
<name>A0A0S4JMR6_BODSA</name>
<evidence type="ECO:0000313" key="3">
    <source>
        <dbReference type="Proteomes" id="UP000051952"/>
    </source>
</evidence>
<feature type="compositionally biased region" description="Low complexity" evidence="1">
    <location>
        <begin position="84"/>
        <end position="97"/>
    </location>
</feature>
<dbReference type="PANTHER" id="PTHR21580:SF28">
    <property type="entry name" value="BOREALIN N-TERMINAL DOMAIN-CONTAINING PROTEIN-RELATED"/>
    <property type="match status" value="1"/>
</dbReference>
<reference evidence="3" key="1">
    <citation type="submission" date="2015-09" db="EMBL/GenBank/DDBJ databases">
        <authorList>
            <consortium name="Pathogen Informatics"/>
        </authorList>
    </citation>
    <scope>NUCLEOTIDE SEQUENCE [LARGE SCALE GENOMIC DNA]</scope>
    <source>
        <strain evidence="3">Lake Konstanz</strain>
    </source>
</reference>
<organism evidence="2 3">
    <name type="scientific">Bodo saltans</name>
    <name type="common">Flagellated protozoan</name>
    <dbReference type="NCBI Taxonomy" id="75058"/>
    <lineage>
        <taxon>Eukaryota</taxon>
        <taxon>Discoba</taxon>
        <taxon>Euglenozoa</taxon>
        <taxon>Kinetoplastea</taxon>
        <taxon>Metakinetoplastina</taxon>
        <taxon>Eubodonida</taxon>
        <taxon>Bodonidae</taxon>
        <taxon>Bodo</taxon>
    </lineage>
</organism>
<protein>
    <submittedName>
        <fullName evidence="2">Uncharacterized protein</fullName>
    </submittedName>
</protein>
<dbReference type="InterPro" id="IPR010736">
    <property type="entry name" value="SHIPPO-rpt"/>
</dbReference>
<gene>
    <name evidence="2" type="ORF">BSAL_02655</name>
</gene>
<dbReference type="EMBL" id="CYKH01002081">
    <property type="protein sequence ID" value="CUG92760.1"/>
    <property type="molecule type" value="Genomic_DNA"/>
</dbReference>
<feature type="region of interest" description="Disordered" evidence="1">
    <location>
        <begin position="167"/>
        <end position="205"/>
    </location>
</feature>
<keyword evidence="3" id="KW-1185">Reference proteome</keyword>
<accession>A0A0S4JMR6</accession>
<evidence type="ECO:0000313" key="2">
    <source>
        <dbReference type="EMBL" id="CUG92760.1"/>
    </source>
</evidence>
<dbReference type="InterPro" id="IPR051291">
    <property type="entry name" value="CIMAP"/>
</dbReference>
<dbReference type="Pfam" id="PF07004">
    <property type="entry name" value="SHIPPO-rpt"/>
    <property type="match status" value="7"/>
</dbReference>
<feature type="compositionally biased region" description="Polar residues" evidence="1">
    <location>
        <begin position="38"/>
        <end position="52"/>
    </location>
</feature>